<name>A0A3M7R7I8_BRAPC</name>
<evidence type="ECO:0000313" key="2">
    <source>
        <dbReference type="Proteomes" id="UP000276133"/>
    </source>
</evidence>
<dbReference type="Proteomes" id="UP000276133">
    <property type="component" value="Unassembled WGS sequence"/>
</dbReference>
<dbReference type="EMBL" id="REGN01004062">
    <property type="protein sequence ID" value="RNA19371.1"/>
    <property type="molecule type" value="Genomic_DNA"/>
</dbReference>
<proteinExistence type="predicted"/>
<gene>
    <name evidence="1" type="ORF">BpHYR1_028249</name>
</gene>
<evidence type="ECO:0000313" key="1">
    <source>
        <dbReference type="EMBL" id="RNA19371.1"/>
    </source>
</evidence>
<sequence>MFPIVDAETFVKFATYIYQRISPIREAGYRSVLEILCRPGPRETIRLSFQVTEVHFRRGRTKALSPIKR</sequence>
<organism evidence="1 2">
    <name type="scientific">Brachionus plicatilis</name>
    <name type="common">Marine rotifer</name>
    <name type="synonym">Brachionus muelleri</name>
    <dbReference type="NCBI Taxonomy" id="10195"/>
    <lineage>
        <taxon>Eukaryota</taxon>
        <taxon>Metazoa</taxon>
        <taxon>Spiralia</taxon>
        <taxon>Gnathifera</taxon>
        <taxon>Rotifera</taxon>
        <taxon>Eurotatoria</taxon>
        <taxon>Monogononta</taxon>
        <taxon>Pseudotrocha</taxon>
        <taxon>Ploima</taxon>
        <taxon>Brachionidae</taxon>
        <taxon>Brachionus</taxon>
    </lineage>
</organism>
<protein>
    <submittedName>
        <fullName evidence="1">Uncharacterized protein</fullName>
    </submittedName>
</protein>
<reference evidence="1 2" key="1">
    <citation type="journal article" date="2018" name="Sci. Rep.">
        <title>Genomic signatures of local adaptation to the degree of environmental predictability in rotifers.</title>
        <authorList>
            <person name="Franch-Gras L."/>
            <person name="Hahn C."/>
            <person name="Garcia-Roger E.M."/>
            <person name="Carmona M.J."/>
            <person name="Serra M."/>
            <person name="Gomez A."/>
        </authorList>
    </citation>
    <scope>NUCLEOTIDE SEQUENCE [LARGE SCALE GENOMIC DNA]</scope>
    <source>
        <strain evidence="1">HYR1</strain>
    </source>
</reference>
<dbReference type="AlphaFoldDB" id="A0A3M7R7I8"/>
<keyword evidence="2" id="KW-1185">Reference proteome</keyword>
<comment type="caution">
    <text evidence="1">The sequence shown here is derived from an EMBL/GenBank/DDBJ whole genome shotgun (WGS) entry which is preliminary data.</text>
</comment>
<accession>A0A3M7R7I8</accession>